<organism evidence="1 2">
    <name type="scientific">Methylobacterium aquaticum</name>
    <dbReference type="NCBI Taxonomy" id="270351"/>
    <lineage>
        <taxon>Bacteria</taxon>
        <taxon>Pseudomonadati</taxon>
        <taxon>Pseudomonadota</taxon>
        <taxon>Alphaproteobacteria</taxon>
        <taxon>Hyphomicrobiales</taxon>
        <taxon>Methylobacteriaceae</taxon>
        <taxon>Methylobacterium</taxon>
    </lineage>
</organism>
<reference evidence="1 2" key="1">
    <citation type="submission" date="2015-03" db="EMBL/GenBank/DDBJ databases">
        <title>Genome sequencing of Methylobacterium aquaticum DSM16371 type strain.</title>
        <authorList>
            <person name="Chaudhry V."/>
            <person name="Patil P.B."/>
        </authorList>
    </citation>
    <scope>NUCLEOTIDE SEQUENCE [LARGE SCALE GENOMIC DNA]</scope>
    <source>
        <strain evidence="1 2">DSM 16371</strain>
    </source>
</reference>
<protein>
    <recommendedName>
        <fullName evidence="3">Glycosyl transferase family 2</fullName>
    </recommendedName>
</protein>
<gene>
    <name evidence="1" type="ORF">VP06_26860</name>
</gene>
<evidence type="ECO:0000313" key="2">
    <source>
        <dbReference type="Proteomes" id="UP000035929"/>
    </source>
</evidence>
<sequence length="408" mass="46788">MTKFSAYLSIYNDWDILPHALASIKDHIDELIVVDGAYEWMDSYLRALGKDPMRSDQRVYDSLEKSGIDFKIISRSWKNEIEKRMAGYDACSNKYVYRVDADEIMFFYDGAIESFLETDKAVAEMDMPLYDDPGLIHTSADESRHPRQGFLFDTSKISADQHLHYLWLVLGNDQLPPYEKDHAAISMEPIAFNAHLSHWRTPQGSLQRCAFYQMNWMRFNGIPFLPEVKDRPLLNFDPLFEFVPAETYLRTIIRESICTATLSVSGETIRKSPLSPEQEATFVDLHRNKMEAIEQLNRDALTDWQPLITGQGLFFDVSQGCLADLIARDGKLQIRVRGTIAGIQTKAIVLSDEAPFYHHITLQPEMQENSATISISPALEGIRHRRLFISLHIHLGNNEKFGDFKITS</sequence>
<dbReference type="OrthoDB" id="9815923at2"/>
<proteinExistence type="predicted"/>
<name>A0A0J6S4M9_9HYPH</name>
<evidence type="ECO:0000313" key="1">
    <source>
        <dbReference type="EMBL" id="KMO28624.1"/>
    </source>
</evidence>
<accession>A0A0J6S4M9</accession>
<dbReference type="RefSeq" id="WP_048466857.1">
    <property type="nucleotide sequence ID" value="NZ_LABX01000240.1"/>
</dbReference>
<dbReference type="AlphaFoldDB" id="A0A0J6S4M9"/>
<dbReference type="SUPFAM" id="SSF53448">
    <property type="entry name" value="Nucleotide-diphospho-sugar transferases"/>
    <property type="match status" value="1"/>
</dbReference>
<dbReference type="Proteomes" id="UP000035929">
    <property type="component" value="Unassembled WGS sequence"/>
</dbReference>
<dbReference type="InterPro" id="IPR029044">
    <property type="entry name" value="Nucleotide-diphossugar_trans"/>
</dbReference>
<dbReference type="EMBL" id="LABX01000240">
    <property type="protein sequence ID" value="KMO28624.1"/>
    <property type="molecule type" value="Genomic_DNA"/>
</dbReference>
<evidence type="ECO:0008006" key="3">
    <source>
        <dbReference type="Google" id="ProtNLM"/>
    </source>
</evidence>
<dbReference type="PATRIC" id="fig|270351.6.peg.3544"/>
<comment type="caution">
    <text evidence="1">The sequence shown here is derived from an EMBL/GenBank/DDBJ whole genome shotgun (WGS) entry which is preliminary data.</text>
</comment>